<reference evidence="2" key="1">
    <citation type="submission" date="2018-02" db="EMBL/GenBank/DDBJ databases">
        <title>Rhizophora mucronata_Transcriptome.</title>
        <authorList>
            <person name="Meera S.P."/>
            <person name="Sreeshan A."/>
            <person name="Augustine A."/>
        </authorList>
    </citation>
    <scope>NUCLEOTIDE SEQUENCE</scope>
    <source>
        <tissue evidence="2">Leaf</tissue>
    </source>
</reference>
<accession>A0A2P2NEJ7</accession>
<keyword evidence="1" id="KW-1133">Transmembrane helix</keyword>
<protein>
    <submittedName>
        <fullName evidence="2">Uncharacterized protein</fullName>
    </submittedName>
</protein>
<proteinExistence type="predicted"/>
<evidence type="ECO:0000313" key="2">
    <source>
        <dbReference type="EMBL" id="MBX40869.1"/>
    </source>
</evidence>
<dbReference type="EMBL" id="GGEC01060385">
    <property type="protein sequence ID" value="MBX40869.1"/>
    <property type="molecule type" value="Transcribed_RNA"/>
</dbReference>
<name>A0A2P2NEJ7_RHIMU</name>
<keyword evidence="1" id="KW-0472">Membrane</keyword>
<dbReference type="AlphaFoldDB" id="A0A2P2NEJ7"/>
<feature type="transmembrane region" description="Helical" evidence="1">
    <location>
        <begin position="12"/>
        <end position="38"/>
    </location>
</feature>
<evidence type="ECO:0000256" key="1">
    <source>
        <dbReference type="SAM" id="Phobius"/>
    </source>
</evidence>
<sequence>MCYKAFPFSFSLVLIFLHFSFFGSFLYCFSEIISVYWLCKNSL</sequence>
<organism evidence="2">
    <name type="scientific">Rhizophora mucronata</name>
    <name type="common">Asiatic mangrove</name>
    <dbReference type="NCBI Taxonomy" id="61149"/>
    <lineage>
        <taxon>Eukaryota</taxon>
        <taxon>Viridiplantae</taxon>
        <taxon>Streptophyta</taxon>
        <taxon>Embryophyta</taxon>
        <taxon>Tracheophyta</taxon>
        <taxon>Spermatophyta</taxon>
        <taxon>Magnoliopsida</taxon>
        <taxon>eudicotyledons</taxon>
        <taxon>Gunneridae</taxon>
        <taxon>Pentapetalae</taxon>
        <taxon>rosids</taxon>
        <taxon>fabids</taxon>
        <taxon>Malpighiales</taxon>
        <taxon>Rhizophoraceae</taxon>
        <taxon>Rhizophora</taxon>
    </lineage>
</organism>
<keyword evidence="1" id="KW-0812">Transmembrane</keyword>